<dbReference type="EMBL" id="CP090168">
    <property type="protein sequence ID" value="UJO19146.1"/>
    <property type="molecule type" value="Genomic_DNA"/>
</dbReference>
<feature type="compositionally biased region" description="Low complexity" evidence="1">
    <location>
        <begin position="269"/>
        <end position="324"/>
    </location>
</feature>
<feature type="signal peptide" evidence="2">
    <location>
        <begin position="1"/>
        <end position="17"/>
    </location>
</feature>
<keyword evidence="2" id="KW-0732">Signal</keyword>
<evidence type="ECO:0000256" key="1">
    <source>
        <dbReference type="SAM" id="MobiDB-lite"/>
    </source>
</evidence>
<sequence>MPFRFLLAASLALGAQAHMFMSSPVPIEGNAVKPPLDPSGSDFPCHGVQLPATGGQKMAAGSEQLLAFDLGGGANTAVHGGGSCQLAITYETDAAKVKDPKNWKVIYSILGGCPTDAKGNLDQAIACTQAGNTACVNQFPFKIPKGVKDGNAILAWTWFNTIGNREMYMNCANVEFTGGDGSEVDSFPAMFVANLASIDTCPTTEQTNVQFPDPGKYVTTKTEGSPYKLALPTGAGCSGNGGSGSGSGTGSGSAPAISGYGGNGAISSPAPAAPTSAAAPAPSSEAAPTSAPAPAPTLDTAPAPAPTTTPSAPSTSTSSGTCPSGEQSCSTPGEIICIDSTHFGICDIDGCAVSQAVAPGTTCQGGKIAKRHVVKREVASHRRKHGHYHY</sequence>
<feature type="chain" id="PRO_5040390643" description="Lytic polysaccharide monooxygenase" evidence="2">
    <location>
        <begin position="18"/>
        <end position="390"/>
    </location>
</feature>
<organism evidence="3 4">
    <name type="scientific">Passalora fulva</name>
    <name type="common">Tomato leaf mold</name>
    <name type="synonym">Cladosporium fulvum</name>
    <dbReference type="NCBI Taxonomy" id="5499"/>
    <lineage>
        <taxon>Eukaryota</taxon>
        <taxon>Fungi</taxon>
        <taxon>Dikarya</taxon>
        <taxon>Ascomycota</taxon>
        <taxon>Pezizomycotina</taxon>
        <taxon>Dothideomycetes</taxon>
        <taxon>Dothideomycetidae</taxon>
        <taxon>Mycosphaerellales</taxon>
        <taxon>Mycosphaerellaceae</taxon>
        <taxon>Fulvia</taxon>
    </lineage>
</organism>
<reference evidence="3" key="1">
    <citation type="submission" date="2021-12" db="EMBL/GenBank/DDBJ databases">
        <authorList>
            <person name="Zaccaron A."/>
            <person name="Stergiopoulos I."/>
        </authorList>
    </citation>
    <scope>NUCLEOTIDE SEQUENCE</scope>
    <source>
        <strain evidence="3">Race5_Kim</strain>
    </source>
</reference>
<evidence type="ECO:0000313" key="3">
    <source>
        <dbReference type="EMBL" id="UJO19146.1"/>
    </source>
</evidence>
<feature type="region of interest" description="Disordered" evidence="1">
    <location>
        <begin position="269"/>
        <end position="325"/>
    </location>
</feature>
<gene>
    <name evidence="3" type="ORF">CLAFUR5_07740</name>
</gene>
<name>A0A9Q8PAZ2_PASFU</name>
<keyword evidence="4" id="KW-1185">Reference proteome</keyword>
<dbReference type="PANTHER" id="PTHR36182">
    <property type="entry name" value="PROTEIN, PUTATIVE (AFU_ORTHOLOGUE AFUA_6G10930)-RELATED"/>
    <property type="match status" value="1"/>
</dbReference>
<protein>
    <recommendedName>
        <fullName evidence="5">Lytic polysaccharide monooxygenase</fullName>
    </recommendedName>
</protein>
<dbReference type="GeneID" id="71987618"/>
<evidence type="ECO:0000313" key="4">
    <source>
        <dbReference type="Proteomes" id="UP000756132"/>
    </source>
</evidence>
<reference evidence="3" key="2">
    <citation type="journal article" date="2022" name="Microb. Genom.">
        <title>A chromosome-scale genome assembly of the tomato pathogen Cladosporium fulvum reveals a compartmentalized genome architecture and the presence of a dispensable chromosome.</title>
        <authorList>
            <person name="Zaccaron A.Z."/>
            <person name="Chen L.H."/>
            <person name="Samaras A."/>
            <person name="Stergiopoulos I."/>
        </authorList>
    </citation>
    <scope>NUCLEOTIDE SEQUENCE</scope>
    <source>
        <strain evidence="3">Race5_Kim</strain>
    </source>
</reference>
<dbReference type="KEGG" id="ffu:CLAFUR5_07740"/>
<evidence type="ECO:0008006" key="5">
    <source>
        <dbReference type="Google" id="ProtNLM"/>
    </source>
</evidence>
<dbReference type="Gene3D" id="2.70.50.70">
    <property type="match status" value="1"/>
</dbReference>
<evidence type="ECO:0000256" key="2">
    <source>
        <dbReference type="SAM" id="SignalP"/>
    </source>
</evidence>
<dbReference type="Proteomes" id="UP000756132">
    <property type="component" value="Chromosome 6"/>
</dbReference>
<dbReference type="RefSeq" id="XP_047763512.1">
    <property type="nucleotide sequence ID" value="XM_047906888.1"/>
</dbReference>
<dbReference type="OMA" id="HMFISSP"/>
<dbReference type="PANTHER" id="PTHR36182:SF2">
    <property type="entry name" value="LYTIC POLYSACCHARIDE MONOOXYGENASE"/>
    <property type="match status" value="1"/>
</dbReference>
<dbReference type="AlphaFoldDB" id="A0A9Q8PAZ2"/>
<accession>A0A9Q8PAZ2</accession>
<dbReference type="OrthoDB" id="2342176at2759"/>
<proteinExistence type="predicted"/>